<comment type="caution">
    <text evidence="1">The sequence shown here is derived from an EMBL/GenBank/DDBJ whole genome shotgun (WGS) entry which is preliminary data.</text>
</comment>
<dbReference type="RefSeq" id="WP_190293818.1">
    <property type="nucleotide sequence ID" value="NZ_JABFCZ010000031.1"/>
</dbReference>
<accession>A0A926S7W2</accession>
<protein>
    <submittedName>
        <fullName evidence="1">Uncharacterized protein</fullName>
    </submittedName>
</protein>
<organism evidence="1 2">
    <name type="scientific">Roseibium aggregatum</name>
    <dbReference type="NCBI Taxonomy" id="187304"/>
    <lineage>
        <taxon>Bacteria</taxon>
        <taxon>Pseudomonadati</taxon>
        <taxon>Pseudomonadota</taxon>
        <taxon>Alphaproteobacteria</taxon>
        <taxon>Hyphomicrobiales</taxon>
        <taxon>Stappiaceae</taxon>
        <taxon>Roseibium</taxon>
    </lineage>
</organism>
<dbReference type="Proteomes" id="UP000598467">
    <property type="component" value="Unassembled WGS sequence"/>
</dbReference>
<dbReference type="EMBL" id="JABFCZ010000031">
    <property type="protein sequence ID" value="MBD1549126.1"/>
    <property type="molecule type" value="Genomic_DNA"/>
</dbReference>
<evidence type="ECO:0000313" key="1">
    <source>
        <dbReference type="EMBL" id="MBD1549126.1"/>
    </source>
</evidence>
<proteinExistence type="predicted"/>
<dbReference type="AlphaFoldDB" id="A0A926S7W2"/>
<gene>
    <name evidence="1" type="ORF">HK439_22940</name>
</gene>
<reference evidence="1" key="1">
    <citation type="submission" date="2020-05" db="EMBL/GenBank/DDBJ databases">
        <title>Identification of trans-AT polyketide cluster in two marine bacteria, producers of a novel glutaramide-containing polyketide sesbanimide D and analogs.</title>
        <authorList>
            <person name="Kacar D."/>
            <person name="Rodriguez P."/>
            <person name="Canedo L."/>
            <person name="Gonzalez E."/>
            <person name="Galan B."/>
            <person name="De La Calle F."/>
            <person name="Garcia J.L."/>
        </authorList>
    </citation>
    <scope>NUCLEOTIDE SEQUENCE</scope>
    <source>
        <strain evidence="1">PHM038</strain>
    </source>
</reference>
<sequence length="66" mass="7377">MKRTSCGDAGFVTRLPKWVTFKEESRTGAKLPNPDEKIRLTDFPGHGPGYVDLNWKTGQTIDNRAA</sequence>
<name>A0A926S7W2_9HYPH</name>
<evidence type="ECO:0000313" key="2">
    <source>
        <dbReference type="Proteomes" id="UP000598467"/>
    </source>
</evidence>